<comment type="caution">
    <text evidence="2">The sequence shown here is derived from an EMBL/GenBank/DDBJ whole genome shotgun (WGS) entry which is preliminary data.</text>
</comment>
<proteinExistence type="predicted"/>
<dbReference type="AlphaFoldDB" id="A0A699ZXF4"/>
<accession>A0A699ZXF4</accession>
<keyword evidence="1" id="KW-0175">Coiled coil</keyword>
<evidence type="ECO:0000313" key="3">
    <source>
        <dbReference type="Proteomes" id="UP000485058"/>
    </source>
</evidence>
<reference evidence="2 3" key="1">
    <citation type="submission" date="2020-02" db="EMBL/GenBank/DDBJ databases">
        <title>Draft genome sequence of Haematococcus lacustris strain NIES-144.</title>
        <authorList>
            <person name="Morimoto D."/>
            <person name="Nakagawa S."/>
            <person name="Yoshida T."/>
            <person name="Sawayama S."/>
        </authorList>
    </citation>
    <scope>NUCLEOTIDE SEQUENCE [LARGE SCALE GENOMIC DNA]</scope>
    <source>
        <strain evidence="2 3">NIES-144</strain>
    </source>
</reference>
<name>A0A699ZXF4_HAELA</name>
<feature type="non-terminal residue" evidence="2">
    <location>
        <position position="101"/>
    </location>
</feature>
<sequence>LHQAHVERLAARAEAEARAQQRFKAAQAKLKAEQYRQRIEAELAAMEADKRKARQAEVTLHKLKLQDRTKQQELVVARLRAAGLTLPAGAPAAPACAMNHL</sequence>
<organism evidence="2 3">
    <name type="scientific">Haematococcus lacustris</name>
    <name type="common">Green alga</name>
    <name type="synonym">Haematococcus pluvialis</name>
    <dbReference type="NCBI Taxonomy" id="44745"/>
    <lineage>
        <taxon>Eukaryota</taxon>
        <taxon>Viridiplantae</taxon>
        <taxon>Chlorophyta</taxon>
        <taxon>core chlorophytes</taxon>
        <taxon>Chlorophyceae</taxon>
        <taxon>CS clade</taxon>
        <taxon>Chlamydomonadales</taxon>
        <taxon>Haematococcaceae</taxon>
        <taxon>Haematococcus</taxon>
    </lineage>
</organism>
<evidence type="ECO:0000256" key="1">
    <source>
        <dbReference type="SAM" id="Coils"/>
    </source>
</evidence>
<evidence type="ECO:0000313" key="2">
    <source>
        <dbReference type="EMBL" id="GFH26695.1"/>
    </source>
</evidence>
<dbReference type="Proteomes" id="UP000485058">
    <property type="component" value="Unassembled WGS sequence"/>
</dbReference>
<protein>
    <submittedName>
        <fullName evidence="2">Uncharacterized protein</fullName>
    </submittedName>
</protein>
<keyword evidence="3" id="KW-1185">Reference proteome</keyword>
<feature type="non-terminal residue" evidence="2">
    <location>
        <position position="1"/>
    </location>
</feature>
<feature type="coiled-coil region" evidence="1">
    <location>
        <begin position="25"/>
        <end position="66"/>
    </location>
</feature>
<dbReference type="EMBL" id="BLLF01003209">
    <property type="protein sequence ID" value="GFH26695.1"/>
    <property type="molecule type" value="Genomic_DNA"/>
</dbReference>
<gene>
    <name evidence="2" type="ORF">HaLaN_24885</name>
</gene>